<dbReference type="AlphaFoldDB" id="A0A2Z5R3B8"/>
<dbReference type="KEGG" id="raj:RA11412_2767"/>
<accession>A0A2Z5R3B8</accession>
<protein>
    <submittedName>
        <fullName evidence="1">Uncharacterized protein</fullName>
    </submittedName>
</protein>
<organism evidence="1 2">
    <name type="scientific">Rothia aeria</name>
    <dbReference type="NCBI Taxonomy" id="172042"/>
    <lineage>
        <taxon>Bacteria</taxon>
        <taxon>Bacillati</taxon>
        <taxon>Actinomycetota</taxon>
        <taxon>Actinomycetes</taxon>
        <taxon>Micrococcales</taxon>
        <taxon>Micrococcaceae</taxon>
        <taxon>Rothia</taxon>
    </lineage>
</organism>
<name>A0A2Z5R3B8_9MICC</name>
<reference evidence="1 2" key="1">
    <citation type="submission" date="2016-10" db="EMBL/GenBank/DDBJ databases">
        <title>Genome sequence of Rothia aeria strain JCM11412.</title>
        <authorList>
            <person name="Nambu T."/>
        </authorList>
    </citation>
    <scope>NUCLEOTIDE SEQUENCE [LARGE SCALE GENOMIC DNA]</scope>
    <source>
        <strain evidence="1 2">JCM 11412</strain>
    </source>
</reference>
<keyword evidence="2" id="KW-1185">Reference proteome</keyword>
<sequence length="44" mass="4916">MEYLCGASRAENMLCGDVRSRCGFVPAEYRITTQILISTAYPNN</sequence>
<dbReference type="EMBL" id="AP017895">
    <property type="protein sequence ID" value="BAV89066.1"/>
    <property type="molecule type" value="Genomic_DNA"/>
</dbReference>
<proteinExistence type="predicted"/>
<dbReference type="Proteomes" id="UP000250241">
    <property type="component" value="Chromosome"/>
</dbReference>
<gene>
    <name evidence="1" type="ORF">RA11412_2767</name>
</gene>
<evidence type="ECO:0000313" key="2">
    <source>
        <dbReference type="Proteomes" id="UP000250241"/>
    </source>
</evidence>
<evidence type="ECO:0000313" key="1">
    <source>
        <dbReference type="EMBL" id="BAV89066.1"/>
    </source>
</evidence>